<sequence>MPRLMALPVAEAAERDMGQFGGSSGSASDALLGQGQPWNLLRTQLPSTLAHLFSIFSSIIVSLSRKKRLDDASLLWTGLPLLAPCIPLTERSGWTSADGHSRYSTPENFKSLRRTPQLSVFNIPEDTQPATNILGWLQLEIEQELWLQVDTMAYQDSGKQPQILCPPTWVLGPSRKASQPPPPNCFVCQTSANSQQQTSLLPLFQNWRPLVANTEKESESGGQNLTAPAGYVPPRAGMTMAQMDP</sequence>
<dbReference type="Proteomes" id="UP001283341">
    <property type="component" value="Unassembled WGS sequence"/>
</dbReference>
<keyword evidence="3" id="KW-1185">Reference proteome</keyword>
<feature type="region of interest" description="Disordered" evidence="1">
    <location>
        <begin position="214"/>
        <end position="245"/>
    </location>
</feature>
<dbReference type="EMBL" id="JAUEDM010000005">
    <property type="protein sequence ID" value="KAK3316970.1"/>
    <property type="molecule type" value="Genomic_DNA"/>
</dbReference>
<comment type="caution">
    <text evidence="2">The sequence shown here is derived from an EMBL/GenBank/DDBJ whole genome shotgun (WGS) entry which is preliminary data.</text>
</comment>
<gene>
    <name evidence="2" type="ORF">B0H66DRAFT_535208</name>
</gene>
<evidence type="ECO:0000313" key="3">
    <source>
        <dbReference type="Proteomes" id="UP001283341"/>
    </source>
</evidence>
<evidence type="ECO:0000313" key="2">
    <source>
        <dbReference type="EMBL" id="KAK3316970.1"/>
    </source>
</evidence>
<proteinExistence type="predicted"/>
<accession>A0AAE0M2S8</accession>
<reference evidence="2" key="1">
    <citation type="journal article" date="2023" name="Mol. Phylogenet. Evol.">
        <title>Genome-scale phylogeny and comparative genomics of the fungal order Sordariales.</title>
        <authorList>
            <person name="Hensen N."/>
            <person name="Bonometti L."/>
            <person name="Westerberg I."/>
            <person name="Brannstrom I.O."/>
            <person name="Guillou S."/>
            <person name="Cros-Aarteil S."/>
            <person name="Calhoun S."/>
            <person name="Haridas S."/>
            <person name="Kuo A."/>
            <person name="Mondo S."/>
            <person name="Pangilinan J."/>
            <person name="Riley R."/>
            <person name="LaButti K."/>
            <person name="Andreopoulos B."/>
            <person name="Lipzen A."/>
            <person name="Chen C."/>
            <person name="Yan M."/>
            <person name="Daum C."/>
            <person name="Ng V."/>
            <person name="Clum A."/>
            <person name="Steindorff A."/>
            <person name="Ohm R.A."/>
            <person name="Martin F."/>
            <person name="Silar P."/>
            <person name="Natvig D.O."/>
            <person name="Lalanne C."/>
            <person name="Gautier V."/>
            <person name="Ament-Velasquez S.L."/>
            <person name="Kruys A."/>
            <person name="Hutchinson M.I."/>
            <person name="Powell A.J."/>
            <person name="Barry K."/>
            <person name="Miller A.N."/>
            <person name="Grigoriev I.V."/>
            <person name="Debuchy R."/>
            <person name="Gladieux P."/>
            <person name="Hiltunen Thoren M."/>
            <person name="Johannesson H."/>
        </authorList>
    </citation>
    <scope>NUCLEOTIDE SEQUENCE</scope>
    <source>
        <strain evidence="2">CBS 118394</strain>
    </source>
</reference>
<reference evidence="2" key="2">
    <citation type="submission" date="2023-06" db="EMBL/GenBank/DDBJ databases">
        <authorList>
            <consortium name="Lawrence Berkeley National Laboratory"/>
            <person name="Haridas S."/>
            <person name="Hensen N."/>
            <person name="Bonometti L."/>
            <person name="Westerberg I."/>
            <person name="Brannstrom I.O."/>
            <person name="Guillou S."/>
            <person name="Cros-Aarteil S."/>
            <person name="Calhoun S."/>
            <person name="Kuo A."/>
            <person name="Mondo S."/>
            <person name="Pangilinan J."/>
            <person name="Riley R."/>
            <person name="Labutti K."/>
            <person name="Andreopoulos B."/>
            <person name="Lipzen A."/>
            <person name="Chen C."/>
            <person name="Yanf M."/>
            <person name="Daum C."/>
            <person name="Ng V."/>
            <person name="Clum A."/>
            <person name="Steindorff A."/>
            <person name="Ohm R."/>
            <person name="Martin F."/>
            <person name="Silar P."/>
            <person name="Natvig D."/>
            <person name="Lalanne C."/>
            <person name="Gautier V."/>
            <person name="Ament-Velasquez S.L."/>
            <person name="Kruys A."/>
            <person name="Hutchinson M.I."/>
            <person name="Powell A.J."/>
            <person name="Barry K."/>
            <person name="Miller A.N."/>
            <person name="Grigoriev I.V."/>
            <person name="Debuchy R."/>
            <person name="Gladieux P."/>
            <person name="Thoren M.H."/>
            <person name="Johannesson H."/>
        </authorList>
    </citation>
    <scope>NUCLEOTIDE SEQUENCE</scope>
    <source>
        <strain evidence="2">CBS 118394</strain>
    </source>
</reference>
<protein>
    <submittedName>
        <fullName evidence="2">Uncharacterized protein</fullName>
    </submittedName>
</protein>
<evidence type="ECO:0000256" key="1">
    <source>
        <dbReference type="SAM" id="MobiDB-lite"/>
    </source>
</evidence>
<organism evidence="2 3">
    <name type="scientific">Apodospora peruviana</name>
    <dbReference type="NCBI Taxonomy" id="516989"/>
    <lineage>
        <taxon>Eukaryota</taxon>
        <taxon>Fungi</taxon>
        <taxon>Dikarya</taxon>
        <taxon>Ascomycota</taxon>
        <taxon>Pezizomycotina</taxon>
        <taxon>Sordariomycetes</taxon>
        <taxon>Sordariomycetidae</taxon>
        <taxon>Sordariales</taxon>
        <taxon>Lasiosphaeriaceae</taxon>
        <taxon>Apodospora</taxon>
    </lineage>
</organism>
<dbReference type="AlphaFoldDB" id="A0AAE0M2S8"/>
<name>A0AAE0M2S8_9PEZI</name>